<accession>A0ACC1SVA6</accession>
<proteinExistence type="predicted"/>
<organism evidence="1 2">
    <name type="scientific">Phlebia brevispora</name>
    <dbReference type="NCBI Taxonomy" id="194682"/>
    <lineage>
        <taxon>Eukaryota</taxon>
        <taxon>Fungi</taxon>
        <taxon>Dikarya</taxon>
        <taxon>Basidiomycota</taxon>
        <taxon>Agaricomycotina</taxon>
        <taxon>Agaricomycetes</taxon>
        <taxon>Polyporales</taxon>
        <taxon>Meruliaceae</taxon>
        <taxon>Phlebia</taxon>
    </lineage>
</organism>
<dbReference type="EMBL" id="JANHOG010001001">
    <property type="protein sequence ID" value="KAJ3547092.1"/>
    <property type="molecule type" value="Genomic_DNA"/>
</dbReference>
<protein>
    <submittedName>
        <fullName evidence="1">Uncharacterized protein</fullName>
    </submittedName>
</protein>
<name>A0ACC1SVA6_9APHY</name>
<evidence type="ECO:0000313" key="2">
    <source>
        <dbReference type="Proteomes" id="UP001148662"/>
    </source>
</evidence>
<keyword evidence="2" id="KW-1185">Reference proteome</keyword>
<comment type="caution">
    <text evidence="1">The sequence shown here is derived from an EMBL/GenBank/DDBJ whole genome shotgun (WGS) entry which is preliminary data.</text>
</comment>
<reference evidence="1" key="1">
    <citation type="submission" date="2022-07" db="EMBL/GenBank/DDBJ databases">
        <title>Genome Sequence of Phlebia brevispora.</title>
        <authorList>
            <person name="Buettner E."/>
        </authorList>
    </citation>
    <scope>NUCLEOTIDE SEQUENCE</scope>
    <source>
        <strain evidence="1">MPL23</strain>
    </source>
</reference>
<sequence>MTAPPSLFQPKLANLVDRYACGEVDVEEWSVKELVLTLNGQFPRDIGVFCAFMLNYVRMHEGDAIFLAAGEPHAYVSGDIVECMATSDNVIRAGLTPKLRDVPNLVAGLTYTAAEPKRPPRPALTIQHLCVVPVAQHAVRSSDPGVRSPPCDARREGGGSTHADCGPQCRSCDERAGKRGVGRGRRWT</sequence>
<dbReference type="Proteomes" id="UP001148662">
    <property type="component" value="Unassembled WGS sequence"/>
</dbReference>
<gene>
    <name evidence="1" type="ORF">NM688_g5439</name>
</gene>
<evidence type="ECO:0000313" key="1">
    <source>
        <dbReference type="EMBL" id="KAJ3547092.1"/>
    </source>
</evidence>